<dbReference type="RefSeq" id="WP_160626691.1">
    <property type="nucleotide sequence ID" value="NZ_CP047593.1"/>
</dbReference>
<reference evidence="3 4" key="1">
    <citation type="submission" date="2020-01" db="EMBL/GenBank/DDBJ databases">
        <title>Ponticoccus aerotolerans gen. nov., sp. nov., an anaerobic bacterium and proposal of Ponticoccusceae fam. nov., Ponticoccusles ord. nov. and Ponticoccuse classis nov. in the phylum Kiritimatiellaeota.</title>
        <authorList>
            <person name="Zhou L.Y."/>
            <person name="Du Z.J."/>
        </authorList>
    </citation>
    <scope>NUCLEOTIDE SEQUENCE [LARGE SCALE GENOMIC DNA]</scope>
    <source>
        <strain evidence="3 4">S-5007</strain>
    </source>
</reference>
<feature type="transmembrane region" description="Helical" evidence="1">
    <location>
        <begin position="33"/>
        <end position="51"/>
    </location>
</feature>
<dbReference type="Pfam" id="PF13559">
    <property type="entry name" value="DUF4129"/>
    <property type="match status" value="1"/>
</dbReference>
<keyword evidence="1" id="KW-0472">Membrane</keyword>
<keyword evidence="1" id="KW-1133">Transmembrane helix</keyword>
<evidence type="ECO:0000259" key="2">
    <source>
        <dbReference type="Pfam" id="PF13559"/>
    </source>
</evidence>
<evidence type="ECO:0000313" key="4">
    <source>
        <dbReference type="Proteomes" id="UP000464954"/>
    </source>
</evidence>
<keyword evidence="1" id="KW-0812">Transmembrane</keyword>
<feature type="transmembrane region" description="Helical" evidence="1">
    <location>
        <begin position="394"/>
        <end position="414"/>
    </location>
</feature>
<dbReference type="AlphaFoldDB" id="A0A6P1M5X6"/>
<dbReference type="EMBL" id="CP047593">
    <property type="protein sequence ID" value="QHI68403.1"/>
    <property type="molecule type" value="Genomic_DNA"/>
</dbReference>
<sequence length="551" mass="63304">MKRRRTTAEEESSFDLVERAFHLLRTTPIHITARFYLGSIPFVLGLLFFLVDMGSNPFAGQYCSASAFGMGLLYIWMRTWQSLFCQGLNSKVKNSDPSDLNPRTVWQFFKFHLIYSSWAAILLPVSAILAIPFGWVYAYFNNLCMTNPCGSDFKESAARARSLSMLWPKQNHLLITLLFSFSIVIFINIGAALVYFPGLLKSLCGIESSFSRSFHWIFTPTFFGIACGLTYLAIEPLVKAAYVLRCHTCESIQTGEDLLIELKRLPPVRRSAVSATLALMIVCCSAIFSPLRSAPLSDNPPSAINVPELDAAIDHVMKSPEFTWRMPNILPEDKQENGFFEQFFAPIQEWLEKTTRSFVRLLDRFFEWMNDWFKRSPDRQHKDWNLNPALLKNISLILLLILIGILAVVLFRVFRNRFNPPESIQEAVPSTEVDIDDENITATLLEEEEWIELARQLVAAGELRKAMRAWFLAGIACLARQELLQVRQSKSNLEYRRELIRRARRLPDLPPLFTENIGLFERAWYGLHSASMQDLNQLEQNTERMRRDVKA</sequence>
<keyword evidence="4" id="KW-1185">Reference proteome</keyword>
<proteinExistence type="predicted"/>
<feature type="transmembrane region" description="Helical" evidence="1">
    <location>
        <begin position="173"/>
        <end position="196"/>
    </location>
</feature>
<evidence type="ECO:0000313" key="3">
    <source>
        <dbReference type="EMBL" id="QHI68403.1"/>
    </source>
</evidence>
<feature type="transmembrane region" description="Helical" evidence="1">
    <location>
        <begin position="58"/>
        <end position="77"/>
    </location>
</feature>
<gene>
    <name evidence="3" type="ORF">GT409_02665</name>
</gene>
<organism evidence="3 4">
    <name type="scientific">Tichowtungia aerotolerans</name>
    <dbReference type="NCBI Taxonomy" id="2697043"/>
    <lineage>
        <taxon>Bacteria</taxon>
        <taxon>Pseudomonadati</taxon>
        <taxon>Kiritimatiellota</taxon>
        <taxon>Tichowtungiia</taxon>
        <taxon>Tichowtungiales</taxon>
        <taxon>Tichowtungiaceae</taxon>
        <taxon>Tichowtungia</taxon>
    </lineage>
</organism>
<dbReference type="Proteomes" id="UP000464954">
    <property type="component" value="Chromosome"/>
</dbReference>
<dbReference type="InterPro" id="IPR025403">
    <property type="entry name" value="TgpA-like_C"/>
</dbReference>
<dbReference type="KEGG" id="taer:GT409_02665"/>
<accession>A0A6P1M5X6</accession>
<feature type="domain" description="Protein-glutamine gamma-glutamyltransferase-like C-terminal" evidence="2">
    <location>
        <begin position="477"/>
        <end position="540"/>
    </location>
</feature>
<name>A0A6P1M5X6_9BACT</name>
<feature type="transmembrane region" description="Helical" evidence="1">
    <location>
        <begin position="216"/>
        <end position="234"/>
    </location>
</feature>
<protein>
    <submittedName>
        <fullName evidence="3">DUF4129 domain-containing protein</fullName>
    </submittedName>
</protein>
<evidence type="ECO:0000256" key="1">
    <source>
        <dbReference type="SAM" id="Phobius"/>
    </source>
</evidence>
<feature type="transmembrane region" description="Helical" evidence="1">
    <location>
        <begin position="118"/>
        <end position="140"/>
    </location>
</feature>